<accession>A0A255Z7I1</accession>
<organism evidence="1 2">
    <name type="scientific">Niveispirillum lacus</name>
    <dbReference type="NCBI Taxonomy" id="1981099"/>
    <lineage>
        <taxon>Bacteria</taxon>
        <taxon>Pseudomonadati</taxon>
        <taxon>Pseudomonadota</taxon>
        <taxon>Alphaproteobacteria</taxon>
        <taxon>Rhodospirillales</taxon>
        <taxon>Azospirillaceae</taxon>
        <taxon>Niveispirillum</taxon>
    </lineage>
</organism>
<sequence>MPQGYITQHFLHLDDMPPKHDDAVPGDRLLALYQILTLQGRRYYLADHLGRSPQAVNSMVTIIEGHVGKDAYIEKGMEGRRRYFRFRTRSEERALGFSFEELRFLTTCRDLAAPHLPEPVVGRIDRTLTSLAVQLGEGGLEKFGIPIGFRSKGF</sequence>
<dbReference type="AlphaFoldDB" id="A0A255Z7I1"/>
<dbReference type="RefSeq" id="WP_094452916.1">
    <property type="nucleotide sequence ID" value="NZ_NOXU01000014.1"/>
</dbReference>
<protein>
    <submittedName>
        <fullName evidence="1">Uncharacterized protein</fullName>
    </submittedName>
</protein>
<dbReference type="EMBL" id="NOXU01000014">
    <property type="protein sequence ID" value="OYQ37513.1"/>
    <property type="molecule type" value="Genomic_DNA"/>
</dbReference>
<dbReference type="OrthoDB" id="5417724at2"/>
<evidence type="ECO:0000313" key="2">
    <source>
        <dbReference type="Proteomes" id="UP000216998"/>
    </source>
</evidence>
<gene>
    <name evidence="1" type="ORF">CHU95_01240</name>
</gene>
<keyword evidence="2" id="KW-1185">Reference proteome</keyword>
<comment type="caution">
    <text evidence="1">The sequence shown here is derived from an EMBL/GenBank/DDBJ whole genome shotgun (WGS) entry which is preliminary data.</text>
</comment>
<dbReference type="Proteomes" id="UP000216998">
    <property type="component" value="Unassembled WGS sequence"/>
</dbReference>
<reference evidence="1 2" key="1">
    <citation type="submission" date="2017-07" db="EMBL/GenBank/DDBJ databases">
        <title>Niveispirillum cyanobacteriorum sp. nov., isolated from cyanobacterial aggregates in a eutrophic lake.</title>
        <authorList>
            <person name="Cai H."/>
        </authorList>
    </citation>
    <scope>NUCLEOTIDE SEQUENCE [LARGE SCALE GENOMIC DNA]</scope>
    <source>
        <strain evidence="2">TH1-14</strain>
    </source>
</reference>
<proteinExistence type="predicted"/>
<evidence type="ECO:0000313" key="1">
    <source>
        <dbReference type="EMBL" id="OYQ37513.1"/>
    </source>
</evidence>
<name>A0A255Z7I1_9PROT</name>